<keyword evidence="2" id="KW-1185">Reference proteome</keyword>
<organism evidence="1 2">
    <name type="scientific">Spirosoma agri</name>
    <dbReference type="NCBI Taxonomy" id="1987381"/>
    <lineage>
        <taxon>Bacteria</taxon>
        <taxon>Pseudomonadati</taxon>
        <taxon>Bacteroidota</taxon>
        <taxon>Cytophagia</taxon>
        <taxon>Cytophagales</taxon>
        <taxon>Cytophagaceae</taxon>
        <taxon>Spirosoma</taxon>
    </lineage>
</organism>
<protein>
    <submittedName>
        <fullName evidence="1">Uncharacterized protein</fullName>
    </submittedName>
</protein>
<reference evidence="1 2" key="1">
    <citation type="submission" date="2020-02" db="EMBL/GenBank/DDBJ databases">
        <title>Draft genome sequence of two Spirosoma agri KCTC 52727 and Spirosoma terrae KCTC 52035.</title>
        <authorList>
            <person name="Rojas J."/>
            <person name="Ambika Manirajan B."/>
            <person name="Ratering S."/>
            <person name="Suarez C."/>
            <person name="Schnell S."/>
        </authorList>
    </citation>
    <scope>NUCLEOTIDE SEQUENCE [LARGE SCALE GENOMIC DNA]</scope>
    <source>
        <strain evidence="1 2">KCTC 52727</strain>
    </source>
</reference>
<gene>
    <name evidence="1" type="ORF">GK091_15900</name>
</gene>
<proteinExistence type="predicted"/>
<evidence type="ECO:0000313" key="1">
    <source>
        <dbReference type="EMBL" id="NEU68375.1"/>
    </source>
</evidence>
<dbReference type="RefSeq" id="WP_164040161.1">
    <property type="nucleotide sequence ID" value="NZ_JAAGNZ010000001.1"/>
</dbReference>
<name>A0A6M0IL35_9BACT</name>
<comment type="caution">
    <text evidence="1">The sequence shown here is derived from an EMBL/GenBank/DDBJ whole genome shotgun (WGS) entry which is preliminary data.</text>
</comment>
<dbReference type="Proteomes" id="UP000477386">
    <property type="component" value="Unassembled WGS sequence"/>
</dbReference>
<sequence>MNKQRIDQSITHFTQWTFHEQLPSYIPNHQQPFRVVSIYERSGPQYTKHFLMCLN</sequence>
<evidence type="ECO:0000313" key="2">
    <source>
        <dbReference type="Proteomes" id="UP000477386"/>
    </source>
</evidence>
<accession>A0A6M0IL35</accession>
<dbReference type="AlphaFoldDB" id="A0A6M0IL35"/>
<dbReference type="EMBL" id="JAAGNZ010000001">
    <property type="protein sequence ID" value="NEU68375.1"/>
    <property type="molecule type" value="Genomic_DNA"/>
</dbReference>